<protein>
    <submittedName>
        <fullName evidence="1">Uncharacterized protein</fullName>
    </submittedName>
</protein>
<gene>
    <name evidence="1" type="ORF">NC99_36400</name>
</gene>
<accession>A0A0L8V543</accession>
<dbReference type="EMBL" id="LGIA01000182">
    <property type="protein sequence ID" value="KOH43556.1"/>
    <property type="molecule type" value="Genomic_DNA"/>
</dbReference>
<organism evidence="1 2">
    <name type="scientific">Sunxiuqinia dokdonensis</name>
    <dbReference type="NCBI Taxonomy" id="1409788"/>
    <lineage>
        <taxon>Bacteria</taxon>
        <taxon>Pseudomonadati</taxon>
        <taxon>Bacteroidota</taxon>
        <taxon>Bacteroidia</taxon>
        <taxon>Marinilabiliales</taxon>
        <taxon>Prolixibacteraceae</taxon>
        <taxon>Sunxiuqinia</taxon>
    </lineage>
</organism>
<proteinExistence type="predicted"/>
<dbReference type="AlphaFoldDB" id="A0A0L8V543"/>
<keyword evidence="2" id="KW-1185">Reference proteome</keyword>
<sequence>MGVMNIKPYGFHSSICKFWNPYSSNRSRADNLMCSSKKQPDNKA</sequence>
<reference evidence="2" key="1">
    <citation type="submission" date="2015-07" db="EMBL/GenBank/DDBJ databases">
        <title>Genome sequencing of Sunxiuqinia dokdonensis strain SK.</title>
        <authorList>
            <person name="Ahn S."/>
            <person name="Kim B.-C."/>
        </authorList>
    </citation>
    <scope>NUCLEOTIDE SEQUENCE [LARGE SCALE GENOMIC DNA]</scope>
    <source>
        <strain evidence="2">SK</strain>
    </source>
</reference>
<comment type="caution">
    <text evidence="1">The sequence shown here is derived from an EMBL/GenBank/DDBJ whole genome shotgun (WGS) entry which is preliminary data.</text>
</comment>
<name>A0A0L8V543_9BACT</name>
<evidence type="ECO:0000313" key="2">
    <source>
        <dbReference type="Proteomes" id="UP000036958"/>
    </source>
</evidence>
<dbReference type="Proteomes" id="UP000036958">
    <property type="component" value="Unassembled WGS sequence"/>
</dbReference>
<evidence type="ECO:0000313" key="1">
    <source>
        <dbReference type="EMBL" id="KOH43556.1"/>
    </source>
</evidence>